<accession>A0ABQ7GH25</accession>
<evidence type="ECO:0000313" key="2">
    <source>
        <dbReference type="Proteomes" id="UP000815325"/>
    </source>
</evidence>
<dbReference type="Proteomes" id="UP000815325">
    <property type="component" value="Unassembled WGS sequence"/>
</dbReference>
<organism evidence="1 2">
    <name type="scientific">Dunaliella salina</name>
    <name type="common">Green alga</name>
    <name type="synonym">Protococcus salinus</name>
    <dbReference type="NCBI Taxonomy" id="3046"/>
    <lineage>
        <taxon>Eukaryota</taxon>
        <taxon>Viridiplantae</taxon>
        <taxon>Chlorophyta</taxon>
        <taxon>core chlorophytes</taxon>
        <taxon>Chlorophyceae</taxon>
        <taxon>CS clade</taxon>
        <taxon>Chlamydomonadales</taxon>
        <taxon>Dunaliellaceae</taxon>
        <taxon>Dunaliella</taxon>
    </lineage>
</organism>
<sequence>MVIGYIAVHATTRGILEESNPGPLRGCSRPRIQQQLPSPNLRNLTQPWVGTTTCYVGCLQNYNACIDSADPSDTHRHSCSNQAPPTKHSMYILGTQGLLSTPIPPHPCRHGAIHASKAWVECACSSNQCHIITAHHPHSNTHSNLFSKSSNVRKKCTNAPHWMGTSEHRSQGLQKH</sequence>
<evidence type="ECO:0000313" key="1">
    <source>
        <dbReference type="EMBL" id="KAF5833910.1"/>
    </source>
</evidence>
<name>A0ABQ7GH25_DUNSA</name>
<gene>
    <name evidence="1" type="ORF">DUNSADRAFT_9658</name>
</gene>
<reference evidence="1" key="1">
    <citation type="submission" date="2017-08" db="EMBL/GenBank/DDBJ databases">
        <authorList>
            <person name="Polle J.E."/>
            <person name="Barry K."/>
            <person name="Cushman J."/>
            <person name="Schmutz J."/>
            <person name="Tran D."/>
            <person name="Hathwaick L.T."/>
            <person name="Yim W.C."/>
            <person name="Jenkins J."/>
            <person name="Mckie-Krisberg Z.M."/>
            <person name="Prochnik S."/>
            <person name="Lindquist E."/>
            <person name="Dockter R.B."/>
            <person name="Adam C."/>
            <person name="Molina H."/>
            <person name="Bunkerborg J."/>
            <person name="Jin E."/>
            <person name="Buchheim M."/>
            <person name="Magnuson J."/>
        </authorList>
    </citation>
    <scope>NUCLEOTIDE SEQUENCE</scope>
    <source>
        <strain evidence="1">CCAP 19/18</strain>
    </source>
</reference>
<proteinExistence type="predicted"/>
<dbReference type="EMBL" id="MU069785">
    <property type="protein sequence ID" value="KAF5833910.1"/>
    <property type="molecule type" value="Genomic_DNA"/>
</dbReference>
<comment type="caution">
    <text evidence="1">The sequence shown here is derived from an EMBL/GenBank/DDBJ whole genome shotgun (WGS) entry which is preliminary data.</text>
</comment>
<evidence type="ECO:0008006" key="3">
    <source>
        <dbReference type="Google" id="ProtNLM"/>
    </source>
</evidence>
<keyword evidence="2" id="KW-1185">Reference proteome</keyword>
<protein>
    <recommendedName>
        <fullName evidence="3">Encoded protein</fullName>
    </recommendedName>
</protein>